<sequence length="38" mass="4627">MLLMRLGVSGYIETSENLLRFRRFFYYALYASFQKMPI</sequence>
<proteinExistence type="predicted"/>
<gene>
    <name evidence="2" type="ORF">HMPREF0860_0620</name>
    <name evidence="1" type="ORF">HMPREF1325_1592</name>
</gene>
<dbReference type="Proteomes" id="UP000016646">
    <property type="component" value="Unassembled WGS sequence"/>
</dbReference>
<evidence type="ECO:0000313" key="4">
    <source>
        <dbReference type="Proteomes" id="UP000016646"/>
    </source>
</evidence>
<dbReference type="EMBL" id="AVQI01000006">
    <property type="protein sequence ID" value="ERK05033.1"/>
    <property type="molecule type" value="Genomic_DNA"/>
</dbReference>
<dbReference type="EMBL" id="AUZJ01000017">
    <property type="protein sequence ID" value="ERF61117.1"/>
    <property type="molecule type" value="Genomic_DNA"/>
</dbReference>
<accession>U1FAH5</accession>
<evidence type="ECO:0000313" key="1">
    <source>
        <dbReference type="EMBL" id="ERF61117.1"/>
    </source>
</evidence>
<evidence type="ECO:0000313" key="3">
    <source>
        <dbReference type="Proteomes" id="UP000016412"/>
    </source>
</evidence>
<comment type="caution">
    <text evidence="1">The sequence shown here is derived from an EMBL/GenBank/DDBJ whole genome shotgun (WGS) entry which is preliminary data.</text>
</comment>
<dbReference type="AlphaFoldDB" id="U1FAH5"/>
<reference evidence="3 4" key="1">
    <citation type="submission" date="2013-08" db="EMBL/GenBank/DDBJ databases">
        <authorList>
            <person name="Durkin A.S."/>
            <person name="Haft D.R."/>
            <person name="McCorrison J."/>
            <person name="Torralba M."/>
            <person name="Gillis M."/>
            <person name="Haft D.H."/>
            <person name="Methe B."/>
            <person name="Sutton G."/>
            <person name="Nelson K.E."/>
        </authorList>
    </citation>
    <scope>NUCLEOTIDE SEQUENCE [LARGE SCALE GENOMIC DNA]</scope>
    <source>
        <strain evidence="2 4">ATCC 35536</strain>
        <strain evidence="1 3">VPI DR56BR1116</strain>
    </source>
</reference>
<dbReference type="PATRIC" id="fig|1125725.3.peg.876"/>
<name>U1FAH5_TRESO</name>
<organism evidence="1 3">
    <name type="scientific">Treponema socranskii subsp. socranskii VPI DR56BR1116 = ATCC 35536</name>
    <dbReference type="NCBI Taxonomy" id="1125725"/>
    <lineage>
        <taxon>Bacteria</taxon>
        <taxon>Pseudomonadati</taxon>
        <taxon>Spirochaetota</taxon>
        <taxon>Spirochaetia</taxon>
        <taxon>Spirochaetales</taxon>
        <taxon>Treponemataceae</taxon>
        <taxon>Treponema</taxon>
    </lineage>
</organism>
<protein>
    <submittedName>
        <fullName evidence="1">Uncharacterized protein</fullName>
    </submittedName>
</protein>
<keyword evidence="4" id="KW-1185">Reference proteome</keyword>
<dbReference type="Proteomes" id="UP000016412">
    <property type="component" value="Unassembled WGS sequence"/>
</dbReference>
<evidence type="ECO:0000313" key="2">
    <source>
        <dbReference type="EMBL" id="ERK05033.1"/>
    </source>
</evidence>